<dbReference type="InterPro" id="IPR032474">
    <property type="entry name" value="Argonaute_N"/>
</dbReference>
<dbReference type="Gene3D" id="3.30.420.10">
    <property type="entry name" value="Ribonuclease H-like superfamily/Ribonuclease H"/>
    <property type="match status" value="1"/>
</dbReference>
<dbReference type="GO" id="GO:0003723">
    <property type="term" value="F:RNA binding"/>
    <property type="evidence" value="ECO:0007669"/>
    <property type="project" value="InterPro"/>
</dbReference>
<dbReference type="SUPFAM" id="SSF101690">
    <property type="entry name" value="PAZ domain"/>
    <property type="match status" value="1"/>
</dbReference>
<dbReference type="CDD" id="cd02846">
    <property type="entry name" value="PAZ_argonaute_like"/>
    <property type="match status" value="1"/>
</dbReference>
<dbReference type="PROSITE" id="PS50822">
    <property type="entry name" value="PIWI"/>
    <property type="match status" value="1"/>
</dbReference>
<dbReference type="STRING" id="1314777.A0A164NJ54"/>
<dbReference type="AlphaFoldDB" id="A0A164NJ54"/>
<dbReference type="Pfam" id="PF08699">
    <property type="entry name" value="ArgoL1"/>
    <property type="match status" value="1"/>
</dbReference>
<dbReference type="SMART" id="SM01163">
    <property type="entry name" value="DUF1785"/>
    <property type="match status" value="1"/>
</dbReference>
<protein>
    <submittedName>
        <fullName evidence="3">Piwi-domain-containing protein</fullName>
    </submittedName>
</protein>
<evidence type="ECO:0000259" key="2">
    <source>
        <dbReference type="PROSITE" id="PS50822"/>
    </source>
</evidence>
<dbReference type="InterPro" id="IPR014811">
    <property type="entry name" value="ArgoL1"/>
</dbReference>
<gene>
    <name evidence="3" type="ORF">SISNIDRAFT_294774</name>
</gene>
<dbReference type="Proteomes" id="UP000076722">
    <property type="component" value="Unassembled WGS sequence"/>
</dbReference>
<dbReference type="InterPro" id="IPR036085">
    <property type="entry name" value="PAZ_dom_sf"/>
</dbReference>
<dbReference type="InterPro" id="IPR003165">
    <property type="entry name" value="Piwi"/>
</dbReference>
<dbReference type="Pfam" id="PF02170">
    <property type="entry name" value="PAZ"/>
    <property type="match status" value="1"/>
</dbReference>
<dbReference type="SUPFAM" id="SSF53098">
    <property type="entry name" value="Ribonuclease H-like"/>
    <property type="match status" value="1"/>
</dbReference>
<organism evidence="3 4">
    <name type="scientific">Sistotremastrum niveocremeum HHB9708</name>
    <dbReference type="NCBI Taxonomy" id="1314777"/>
    <lineage>
        <taxon>Eukaryota</taxon>
        <taxon>Fungi</taxon>
        <taxon>Dikarya</taxon>
        <taxon>Basidiomycota</taxon>
        <taxon>Agaricomycotina</taxon>
        <taxon>Agaricomycetes</taxon>
        <taxon>Sistotremastrales</taxon>
        <taxon>Sistotremastraceae</taxon>
        <taxon>Sertulicium</taxon>
        <taxon>Sertulicium niveocremeum</taxon>
    </lineage>
</organism>
<dbReference type="InterPro" id="IPR003100">
    <property type="entry name" value="PAZ_dom"/>
</dbReference>
<dbReference type="InterPro" id="IPR012337">
    <property type="entry name" value="RNaseH-like_sf"/>
</dbReference>
<sequence length="837" mass="92860">MAYRGPDGTPYKALTNMFKIEGLPKGIIYHYDVAFDPPPSGRHFGRQKLINRLQIKHANVFEPICPFDGMSSLFSLKRLSLGAIATFQIGFSDGVQGRPPPKQTEIIIRQVNDIDTKFLGRFLQSDPNLTENEYNQALLTILYCNVVLRQAPVMIHPHTPRAIFVEHGRQELGGGLELWRGYAQSVRPVAKTLLVNLDVTATAMYQSGPLFYLIMSFVRDFEGIRNPRDLAHLSPRCQSALSKFLQGVKIQFTHLGTNPANKMGTIQDIVPEGSQFVFEKDGNEMTVQNYYHAVYDIQIQHPNIIAVHLQSGAVVPIELCVVVPGQMFRGQLPQESRPKMLAFSSDGPERCLCSIMEAGNIFKYDTSPFVREAGIQVAKIPLQVDGHLLKPPTIHLAANQTMTPNDGQWNIRNFALYQPAQIGAWVVVIYDARFTDNDAAGFCQQLTETAKQFSLRFYKSTPPVMHQNGQGNISQQLQAANQMALNEGAPGARSALIIVILPPAADDLYAAVKHYGDVVHGFPTQCLIGEKCKKGLVNRNAQYCKNVLLKINVKQDGTNFTSSEVGKIMKKAPSMVIGADVSHPGPGSTLPSMSAVVGSVDANGTKFVASSNIQQARVEQIVDLASSIEYLLEMFKKFQAVQKLDIKCPQKIYFFRDGISEGEFLTTGIAEIADIKVGIETFMAKNNLTGPKPTFTYVVVGKRHHVRFFPQNGQQGQKNAPAGFIVDNVISTPNTKIKDWYLLSHNGRLGTSRPSHYTVLHDENAFTSDSLQSFCNGLCYNYARATSAVSIPTPVFYADLVCARARYHLSQGEGQVQGNQDDWKQINPKMAHRMYWV</sequence>
<dbReference type="PANTHER" id="PTHR22891">
    <property type="entry name" value="EUKARYOTIC TRANSLATION INITIATION FACTOR 2C"/>
    <property type="match status" value="1"/>
</dbReference>
<dbReference type="Gene3D" id="2.170.260.10">
    <property type="entry name" value="paz domain"/>
    <property type="match status" value="1"/>
</dbReference>
<evidence type="ECO:0000259" key="1">
    <source>
        <dbReference type="PROSITE" id="PS50821"/>
    </source>
</evidence>
<dbReference type="InterPro" id="IPR032473">
    <property type="entry name" value="Argonaute_Mid_dom"/>
</dbReference>
<dbReference type="InterPro" id="IPR036397">
    <property type="entry name" value="RNaseH_sf"/>
</dbReference>
<reference evidence="3 4" key="1">
    <citation type="journal article" date="2016" name="Mol. Biol. Evol.">
        <title>Comparative Genomics of Early-Diverging Mushroom-Forming Fungi Provides Insights into the Origins of Lignocellulose Decay Capabilities.</title>
        <authorList>
            <person name="Nagy L.G."/>
            <person name="Riley R."/>
            <person name="Tritt A."/>
            <person name="Adam C."/>
            <person name="Daum C."/>
            <person name="Floudas D."/>
            <person name="Sun H."/>
            <person name="Yadav J.S."/>
            <person name="Pangilinan J."/>
            <person name="Larsson K.H."/>
            <person name="Matsuura K."/>
            <person name="Barry K."/>
            <person name="Labutti K."/>
            <person name="Kuo R."/>
            <person name="Ohm R.A."/>
            <person name="Bhattacharya S.S."/>
            <person name="Shirouzu T."/>
            <person name="Yoshinaga Y."/>
            <person name="Martin F.M."/>
            <person name="Grigoriev I.V."/>
            <person name="Hibbett D.S."/>
        </authorList>
    </citation>
    <scope>NUCLEOTIDE SEQUENCE [LARGE SCALE GENOMIC DNA]</scope>
    <source>
        <strain evidence="3 4">HHB9708</strain>
    </source>
</reference>
<evidence type="ECO:0000313" key="4">
    <source>
        <dbReference type="Proteomes" id="UP000076722"/>
    </source>
</evidence>
<dbReference type="Pfam" id="PF02171">
    <property type="entry name" value="Piwi"/>
    <property type="match status" value="1"/>
</dbReference>
<dbReference type="SMART" id="SM00950">
    <property type="entry name" value="Piwi"/>
    <property type="match status" value="1"/>
</dbReference>
<feature type="domain" description="PAZ" evidence="1">
    <location>
        <begin position="213"/>
        <end position="324"/>
    </location>
</feature>
<dbReference type="Pfam" id="PF16487">
    <property type="entry name" value="ArgoMid"/>
    <property type="match status" value="1"/>
</dbReference>
<dbReference type="Pfam" id="PF16486">
    <property type="entry name" value="ArgoN"/>
    <property type="match status" value="1"/>
</dbReference>
<proteinExistence type="predicted"/>
<name>A0A164NJ54_9AGAM</name>
<dbReference type="EMBL" id="KV419444">
    <property type="protein sequence ID" value="KZS87755.1"/>
    <property type="molecule type" value="Genomic_DNA"/>
</dbReference>
<evidence type="ECO:0000313" key="3">
    <source>
        <dbReference type="EMBL" id="KZS87755.1"/>
    </source>
</evidence>
<accession>A0A164NJ54</accession>
<feature type="domain" description="Piwi" evidence="2">
    <location>
        <begin position="496"/>
        <end position="810"/>
    </location>
</feature>
<dbReference type="PROSITE" id="PS50821">
    <property type="entry name" value="PAZ"/>
    <property type="match status" value="1"/>
</dbReference>
<dbReference type="Gene3D" id="3.40.50.2300">
    <property type="match status" value="1"/>
</dbReference>
<keyword evidence="4" id="KW-1185">Reference proteome</keyword>
<dbReference type="OrthoDB" id="10252740at2759"/>